<evidence type="ECO:0000313" key="2">
    <source>
        <dbReference type="EMBL" id="MBB3139885.1"/>
    </source>
</evidence>
<protein>
    <submittedName>
        <fullName evidence="2">Quercetin dioxygenase-like cupin family protein</fullName>
    </submittedName>
</protein>
<dbReference type="SUPFAM" id="SSF51182">
    <property type="entry name" value="RmlC-like cupins"/>
    <property type="match status" value="1"/>
</dbReference>
<gene>
    <name evidence="2" type="ORF">FHR96_000732</name>
</gene>
<organism evidence="2 3">
    <name type="scientific">Halomonas organivorans</name>
    <dbReference type="NCBI Taxonomy" id="257772"/>
    <lineage>
        <taxon>Bacteria</taxon>
        <taxon>Pseudomonadati</taxon>
        <taxon>Pseudomonadota</taxon>
        <taxon>Gammaproteobacteria</taxon>
        <taxon>Oceanospirillales</taxon>
        <taxon>Halomonadaceae</taxon>
        <taxon>Halomonas</taxon>
    </lineage>
</organism>
<dbReference type="InterPro" id="IPR014710">
    <property type="entry name" value="RmlC-like_jellyroll"/>
</dbReference>
<keyword evidence="3" id="KW-1185">Reference proteome</keyword>
<dbReference type="EMBL" id="JACHXM010000002">
    <property type="protein sequence ID" value="MBB3139885.1"/>
    <property type="molecule type" value="Genomic_DNA"/>
</dbReference>
<sequence>MMEIIPVNPIEFSFDIYRDLSIYPRKRKPGPPQRIDGMTAGILTVNKGEPHGSEVHPDGDELIYIIYGGILLTCDSDPEREHILGPGQACIVPKGEWHKVSFLEDTQLIHITPGPNGDHRPFN</sequence>
<feature type="domain" description="Cupin type-2" evidence="1">
    <location>
        <begin position="42"/>
        <end position="107"/>
    </location>
</feature>
<dbReference type="InterPro" id="IPR011051">
    <property type="entry name" value="RmlC_Cupin_sf"/>
</dbReference>
<proteinExistence type="predicted"/>
<dbReference type="RefSeq" id="WP_183386300.1">
    <property type="nucleotide sequence ID" value="NZ_JACHXM010000002.1"/>
</dbReference>
<keyword evidence="2" id="KW-0223">Dioxygenase</keyword>
<dbReference type="Pfam" id="PF07883">
    <property type="entry name" value="Cupin_2"/>
    <property type="match status" value="1"/>
</dbReference>
<evidence type="ECO:0000313" key="3">
    <source>
        <dbReference type="Proteomes" id="UP000525987"/>
    </source>
</evidence>
<name>A0A7W5BVH0_9GAMM</name>
<dbReference type="AlphaFoldDB" id="A0A7W5BVH0"/>
<evidence type="ECO:0000259" key="1">
    <source>
        <dbReference type="Pfam" id="PF07883"/>
    </source>
</evidence>
<dbReference type="GO" id="GO:0051213">
    <property type="term" value="F:dioxygenase activity"/>
    <property type="evidence" value="ECO:0007669"/>
    <property type="project" value="UniProtKB-KW"/>
</dbReference>
<comment type="caution">
    <text evidence="2">The sequence shown here is derived from an EMBL/GenBank/DDBJ whole genome shotgun (WGS) entry which is preliminary data.</text>
</comment>
<keyword evidence="2" id="KW-0560">Oxidoreductase</keyword>
<dbReference type="Proteomes" id="UP000525987">
    <property type="component" value="Unassembled WGS sequence"/>
</dbReference>
<dbReference type="Gene3D" id="2.60.120.10">
    <property type="entry name" value="Jelly Rolls"/>
    <property type="match status" value="1"/>
</dbReference>
<dbReference type="InterPro" id="IPR013096">
    <property type="entry name" value="Cupin_2"/>
</dbReference>
<reference evidence="2 3" key="1">
    <citation type="submission" date="2020-08" db="EMBL/GenBank/DDBJ databases">
        <title>Genomic Encyclopedia of Type Strains, Phase III (KMG-III): the genomes of soil and plant-associated and newly described type strains.</title>
        <authorList>
            <person name="Whitman W."/>
        </authorList>
    </citation>
    <scope>NUCLEOTIDE SEQUENCE [LARGE SCALE GENOMIC DNA]</scope>
    <source>
        <strain evidence="2 3">CECT 5995</strain>
    </source>
</reference>
<accession>A0A7W5BVH0</accession>